<dbReference type="Proteomes" id="UP000053958">
    <property type="component" value="Unassembled WGS sequence"/>
</dbReference>
<proteinExistence type="predicted"/>
<dbReference type="OrthoDB" id="4200957at2759"/>
<dbReference type="RefSeq" id="XP_013324060.1">
    <property type="nucleotide sequence ID" value="XM_013468606.1"/>
</dbReference>
<protein>
    <recommendedName>
        <fullName evidence="3">F-box domain-containing protein</fullName>
    </recommendedName>
</protein>
<accession>A0A0F4YIM4</accession>
<evidence type="ECO:0000313" key="2">
    <source>
        <dbReference type="Proteomes" id="UP000053958"/>
    </source>
</evidence>
<reference evidence="1 2" key="1">
    <citation type="submission" date="2015-04" db="EMBL/GenBank/DDBJ databases">
        <authorList>
            <person name="Heijne W.H."/>
            <person name="Fedorova N.D."/>
            <person name="Nierman W.C."/>
            <person name="Vollebregt A.W."/>
            <person name="Zhao Z."/>
            <person name="Wu L."/>
            <person name="Kumar M."/>
            <person name="Stam H."/>
            <person name="van den Berg M.A."/>
            <person name="Pel H.J."/>
        </authorList>
    </citation>
    <scope>NUCLEOTIDE SEQUENCE [LARGE SCALE GENOMIC DNA]</scope>
    <source>
        <strain evidence="1 2">CBS 393.64</strain>
    </source>
</reference>
<dbReference type="AlphaFoldDB" id="A0A0F4YIM4"/>
<organism evidence="1 2">
    <name type="scientific">Rasamsonia emersonii (strain ATCC 16479 / CBS 393.64 / IMI 116815)</name>
    <dbReference type="NCBI Taxonomy" id="1408163"/>
    <lineage>
        <taxon>Eukaryota</taxon>
        <taxon>Fungi</taxon>
        <taxon>Dikarya</taxon>
        <taxon>Ascomycota</taxon>
        <taxon>Pezizomycotina</taxon>
        <taxon>Eurotiomycetes</taxon>
        <taxon>Eurotiomycetidae</taxon>
        <taxon>Eurotiales</taxon>
        <taxon>Trichocomaceae</taxon>
        <taxon>Rasamsonia</taxon>
    </lineage>
</organism>
<feature type="non-terminal residue" evidence="1">
    <location>
        <position position="1"/>
    </location>
</feature>
<keyword evidence="2" id="KW-1185">Reference proteome</keyword>
<dbReference type="EMBL" id="LASV01000651">
    <property type="protein sequence ID" value="KKA17448.1"/>
    <property type="molecule type" value="Genomic_DNA"/>
</dbReference>
<evidence type="ECO:0008006" key="3">
    <source>
        <dbReference type="Google" id="ProtNLM"/>
    </source>
</evidence>
<comment type="caution">
    <text evidence="1">The sequence shown here is derived from an EMBL/GenBank/DDBJ whole genome shotgun (WGS) entry which is preliminary data.</text>
</comment>
<name>A0A0F4YIM4_RASE3</name>
<sequence>RRQLSELFTCVQVNVRCSIVQYDMLTINGCSFLDISISIQLAHSDHCHYIPPHPSNKYNMKMQPTSSSIIILPIELLQLILSYLPDITSLQAAVSSHPAFYDAFRMGRSMVVTEILTRLVTVELLPEAVAVFEAWCRWPCTREDCREVMDRFVEMHKNKEKSRGFLVVPAPLSLYEASAFQRVHQDVSFFAERFALSALDALQQLSTSSSTTTAVWQPAPVSPLEWRRIQRAFYRFHLYCLLCRQLDLDYQREGPAASAAAERSLLPCQVEYFVQRFSPCEREQIACVCDFLFEVLEERTYCTYST</sequence>
<gene>
    <name evidence="1" type="ORF">T310_8656</name>
</gene>
<evidence type="ECO:0000313" key="1">
    <source>
        <dbReference type="EMBL" id="KKA17448.1"/>
    </source>
</evidence>
<dbReference type="GeneID" id="25320870"/>